<keyword evidence="2" id="KW-1185">Reference proteome</keyword>
<reference evidence="1 2" key="1">
    <citation type="journal article" date="2022" name="Nat. Ecol. Evol.">
        <title>A masculinizing supergene underlies an exaggerated male reproductive morph in a spider.</title>
        <authorList>
            <person name="Hendrickx F."/>
            <person name="De Corte Z."/>
            <person name="Sonet G."/>
            <person name="Van Belleghem S.M."/>
            <person name="Kostlbacher S."/>
            <person name="Vangestel C."/>
        </authorList>
    </citation>
    <scope>NUCLEOTIDE SEQUENCE [LARGE SCALE GENOMIC DNA]</scope>
    <source>
        <strain evidence="1">W744_W776</strain>
    </source>
</reference>
<dbReference type="AlphaFoldDB" id="A0AAV6VBM7"/>
<accession>A0AAV6VBM7</accession>
<evidence type="ECO:0000313" key="2">
    <source>
        <dbReference type="Proteomes" id="UP000827092"/>
    </source>
</evidence>
<evidence type="ECO:0000313" key="1">
    <source>
        <dbReference type="EMBL" id="KAG8193273.1"/>
    </source>
</evidence>
<sequence length="295" mass="33514">MKPSKPTNTSETIVQPKMAGSCGLFIRSIKNEFEPYINTQVLPSIAKFEVYSKRMGSKIFERIHRSYKLSNSTHINVVSFADIFEEISNDLQPFLKFGRYFSSRLTKNTRTKRETGKPITDVPELLLGYLEPALKDIFSSATSMFSGNDNTLFSKVIMAVLLEIKNDEDSMLDVKKLSCWSSKVEFSPLMFDVLKRQSVDDPEGTIIRVPQSKIAEAKAYFHRETKPLINKLLTKHLPTLLSKLAENTKLIFSSIERIKLLKSEGNAAVLHDDIMRFIRKHSALWKSESGSHVSS</sequence>
<comment type="caution">
    <text evidence="1">The sequence shown here is derived from an EMBL/GenBank/DDBJ whole genome shotgun (WGS) entry which is preliminary data.</text>
</comment>
<gene>
    <name evidence="1" type="ORF">JTE90_027017</name>
</gene>
<organism evidence="1 2">
    <name type="scientific">Oedothorax gibbosus</name>
    <dbReference type="NCBI Taxonomy" id="931172"/>
    <lineage>
        <taxon>Eukaryota</taxon>
        <taxon>Metazoa</taxon>
        <taxon>Ecdysozoa</taxon>
        <taxon>Arthropoda</taxon>
        <taxon>Chelicerata</taxon>
        <taxon>Arachnida</taxon>
        <taxon>Araneae</taxon>
        <taxon>Araneomorphae</taxon>
        <taxon>Entelegynae</taxon>
        <taxon>Araneoidea</taxon>
        <taxon>Linyphiidae</taxon>
        <taxon>Erigoninae</taxon>
        <taxon>Oedothorax</taxon>
    </lineage>
</organism>
<protein>
    <submittedName>
        <fullName evidence="1">Uncharacterized protein</fullName>
    </submittedName>
</protein>
<proteinExistence type="predicted"/>
<name>A0AAV6VBM7_9ARAC</name>
<dbReference type="Proteomes" id="UP000827092">
    <property type="component" value="Unassembled WGS sequence"/>
</dbReference>
<dbReference type="EMBL" id="JAFNEN010000126">
    <property type="protein sequence ID" value="KAG8193273.1"/>
    <property type="molecule type" value="Genomic_DNA"/>
</dbReference>